<dbReference type="Proteomes" id="UP001152766">
    <property type="component" value="Unassembled WGS sequence"/>
</dbReference>
<evidence type="ECO:0000256" key="3">
    <source>
        <dbReference type="ARBA" id="ARBA00023295"/>
    </source>
</evidence>
<feature type="domain" description="Glycosyl hydrolase family 32 C-terminal" evidence="6">
    <location>
        <begin position="419"/>
        <end position="543"/>
    </location>
</feature>
<dbReference type="PANTHER" id="PTHR42800">
    <property type="entry name" value="EXOINULINASE INUD (AFU_ORTHOLOGUE AFUA_5G00480)"/>
    <property type="match status" value="1"/>
</dbReference>
<evidence type="ECO:0000313" key="7">
    <source>
        <dbReference type="EMBL" id="MDG0864524.1"/>
    </source>
</evidence>
<dbReference type="EMBL" id="SGUG01000035">
    <property type="protein sequence ID" value="MDG0864524.1"/>
    <property type="molecule type" value="Genomic_DNA"/>
</dbReference>
<accession>A0A9X4R6N6</accession>
<dbReference type="InterPro" id="IPR001362">
    <property type="entry name" value="Glyco_hydro_32"/>
</dbReference>
<dbReference type="GO" id="GO:0005987">
    <property type="term" value="P:sucrose catabolic process"/>
    <property type="evidence" value="ECO:0007669"/>
    <property type="project" value="TreeGrafter"/>
</dbReference>
<dbReference type="InterPro" id="IPR013148">
    <property type="entry name" value="Glyco_hydro_32_N"/>
</dbReference>
<dbReference type="SUPFAM" id="SSF75005">
    <property type="entry name" value="Arabinanase/levansucrase/invertase"/>
    <property type="match status" value="1"/>
</dbReference>
<keyword evidence="8" id="KW-1185">Reference proteome</keyword>
<evidence type="ECO:0000256" key="4">
    <source>
        <dbReference type="RuleBase" id="RU362110"/>
    </source>
</evidence>
<dbReference type="GO" id="GO:0005737">
    <property type="term" value="C:cytoplasm"/>
    <property type="evidence" value="ECO:0007669"/>
    <property type="project" value="TreeGrafter"/>
</dbReference>
<reference evidence="7" key="1">
    <citation type="submission" date="2019-02" db="EMBL/GenBank/DDBJ databases">
        <title>Draft genome of the type strain Pelomonas aquatica CCUG 52575T.</title>
        <authorList>
            <person name="Gomila M."/>
            <person name="Lalucat J."/>
        </authorList>
    </citation>
    <scope>NUCLEOTIDE SEQUENCE</scope>
    <source>
        <strain evidence="7">CCUG 52575</strain>
    </source>
</reference>
<sequence>MSGPGRGGRLPRPLSGMAMVAFALKMQSIANCAGLTQNADGHAVNGMGPSRRPGLHPSTMTSIPSTSEDFWRPALHFTAERFWINDPNGLVFACGQWHLFFQHNPQGNTWGHMSWGHAVSRDLLHWRHLPLAIAEDPTHMAFSGSVVIDDKGTSGLGDGGQAPLVAIYTACAQPPARHQAQHLAFSNDGGTRWTKYAGNPVLDIGAENFRDPKVFWHGPSGRWVMAVVLAHGRIVSFYASADLKHWSHLSDFGPEGGVQGIWECPDLISVPVKDHAGRRAWVLKVDVFEGHPSGGSGAQVFIGDFDGQSFQSTQPARWIDHGSDFYAAISWAHVPAEDGRSVWLGWMNNHRYAAATPTLSWCGAMSIPRVLHVRDDGAALLLCQEPVSELQAARREQRRCGPLGLGAGGADEVVGLGAGDVLDLDIVWRPGTAREFGLLLRCGGEQATRVGWDAERRALFVDRRQSGPGPDDPVFRSPQYAPLAPQADGSVRWRLLLDRCSVEVFADGGAVVLTNLIFPSPGSRELKAFVSGGAAELVTMECWTLEA</sequence>
<dbReference type="InterPro" id="IPR013189">
    <property type="entry name" value="Glyco_hydro_32_C"/>
</dbReference>
<dbReference type="PANTHER" id="PTHR42800:SF3">
    <property type="entry name" value="GLYCOSYL HYDROLASE FAMILY 32 N-TERMINAL DOMAIN-CONTAINING PROTEIN"/>
    <property type="match status" value="1"/>
</dbReference>
<evidence type="ECO:0000259" key="6">
    <source>
        <dbReference type="Pfam" id="PF08244"/>
    </source>
</evidence>
<gene>
    <name evidence="7" type="ORF">EXJ73_18840</name>
</gene>
<evidence type="ECO:0000256" key="1">
    <source>
        <dbReference type="ARBA" id="ARBA00009902"/>
    </source>
</evidence>
<dbReference type="CDD" id="cd18622">
    <property type="entry name" value="GH32_Inu-like"/>
    <property type="match status" value="1"/>
</dbReference>
<feature type="domain" description="Glycosyl hydrolase family 32 N-terminal" evidence="5">
    <location>
        <begin position="76"/>
        <end position="381"/>
    </location>
</feature>
<dbReference type="InterPro" id="IPR023296">
    <property type="entry name" value="Glyco_hydro_beta-prop_sf"/>
</dbReference>
<evidence type="ECO:0000259" key="5">
    <source>
        <dbReference type="Pfam" id="PF00251"/>
    </source>
</evidence>
<comment type="caution">
    <text evidence="7">The sequence shown here is derived from an EMBL/GenBank/DDBJ whole genome shotgun (WGS) entry which is preliminary data.</text>
</comment>
<dbReference type="Pfam" id="PF00251">
    <property type="entry name" value="Glyco_hydro_32N"/>
    <property type="match status" value="1"/>
</dbReference>
<dbReference type="AlphaFoldDB" id="A0A9X4R6N6"/>
<dbReference type="InterPro" id="IPR013320">
    <property type="entry name" value="ConA-like_dom_sf"/>
</dbReference>
<protein>
    <submittedName>
        <fullName evidence="7">Glycoside hydrolase family 32 protein</fullName>
    </submittedName>
</protein>
<dbReference type="SUPFAM" id="SSF49899">
    <property type="entry name" value="Concanavalin A-like lectins/glucanases"/>
    <property type="match status" value="1"/>
</dbReference>
<keyword evidence="3 4" id="KW-0326">Glycosidase</keyword>
<dbReference type="Pfam" id="PF08244">
    <property type="entry name" value="Glyco_hydro_32C"/>
    <property type="match status" value="1"/>
</dbReference>
<evidence type="ECO:0000313" key="8">
    <source>
        <dbReference type="Proteomes" id="UP001152766"/>
    </source>
</evidence>
<name>A0A9X4R6N6_9BURK</name>
<dbReference type="Gene3D" id="2.115.10.20">
    <property type="entry name" value="Glycosyl hydrolase domain, family 43"/>
    <property type="match status" value="1"/>
</dbReference>
<evidence type="ECO:0000256" key="2">
    <source>
        <dbReference type="ARBA" id="ARBA00022801"/>
    </source>
</evidence>
<dbReference type="GO" id="GO:0004575">
    <property type="term" value="F:sucrose alpha-glucosidase activity"/>
    <property type="evidence" value="ECO:0007669"/>
    <property type="project" value="TreeGrafter"/>
</dbReference>
<dbReference type="Gene3D" id="2.60.120.560">
    <property type="entry name" value="Exo-inulinase, domain 1"/>
    <property type="match status" value="1"/>
</dbReference>
<comment type="similarity">
    <text evidence="1 4">Belongs to the glycosyl hydrolase 32 family.</text>
</comment>
<proteinExistence type="inferred from homology"/>
<keyword evidence="2 4" id="KW-0378">Hydrolase</keyword>
<dbReference type="SMART" id="SM00640">
    <property type="entry name" value="Glyco_32"/>
    <property type="match status" value="1"/>
</dbReference>
<organism evidence="7 8">
    <name type="scientific">Pelomonas aquatica</name>
    <dbReference type="NCBI Taxonomy" id="431058"/>
    <lineage>
        <taxon>Bacteria</taxon>
        <taxon>Pseudomonadati</taxon>
        <taxon>Pseudomonadota</taxon>
        <taxon>Betaproteobacteria</taxon>
        <taxon>Burkholderiales</taxon>
        <taxon>Sphaerotilaceae</taxon>
        <taxon>Roseateles</taxon>
    </lineage>
</organism>